<accession>A0ACC0VPU1</accession>
<dbReference type="Proteomes" id="UP001163321">
    <property type="component" value="Chromosome 8"/>
</dbReference>
<protein>
    <submittedName>
        <fullName evidence="1">Uncharacterized protein</fullName>
    </submittedName>
</protein>
<reference evidence="1 2" key="1">
    <citation type="journal article" date="2022" name="bioRxiv">
        <title>The genome of the oomycete Peronosclerospora sorghi, a cosmopolitan pathogen of maize and sorghum, is inflated with dispersed pseudogenes.</title>
        <authorList>
            <person name="Fletcher K."/>
            <person name="Martin F."/>
            <person name="Isakeit T."/>
            <person name="Cavanaugh K."/>
            <person name="Magill C."/>
            <person name="Michelmore R."/>
        </authorList>
    </citation>
    <scope>NUCLEOTIDE SEQUENCE [LARGE SCALE GENOMIC DNA]</scope>
    <source>
        <strain evidence="1">P6</strain>
    </source>
</reference>
<organism evidence="1 2">
    <name type="scientific">Peronosclerospora sorghi</name>
    <dbReference type="NCBI Taxonomy" id="230839"/>
    <lineage>
        <taxon>Eukaryota</taxon>
        <taxon>Sar</taxon>
        <taxon>Stramenopiles</taxon>
        <taxon>Oomycota</taxon>
        <taxon>Peronosporomycetes</taxon>
        <taxon>Peronosporales</taxon>
        <taxon>Peronosporaceae</taxon>
        <taxon>Peronosclerospora</taxon>
    </lineage>
</organism>
<evidence type="ECO:0000313" key="2">
    <source>
        <dbReference type="Proteomes" id="UP001163321"/>
    </source>
</evidence>
<name>A0ACC0VPU1_9STRA</name>
<proteinExistence type="predicted"/>
<dbReference type="EMBL" id="CM047587">
    <property type="protein sequence ID" value="KAI9907491.1"/>
    <property type="molecule type" value="Genomic_DNA"/>
</dbReference>
<keyword evidence="2" id="KW-1185">Reference proteome</keyword>
<evidence type="ECO:0000313" key="1">
    <source>
        <dbReference type="EMBL" id="KAI9907491.1"/>
    </source>
</evidence>
<comment type="caution">
    <text evidence="1">The sequence shown here is derived from an EMBL/GenBank/DDBJ whole genome shotgun (WGS) entry which is preliminary data.</text>
</comment>
<sequence length="129" mass="14596">MRDIYADGTMHATKVDSDSNLIHILIIPPAIAQIVQQEGSNPVLQTDGTFRTNKYGIQMFHVVAHTNTLKSYPFAYYFGVIVEPKAILTDAEQALINAVDNLFTEAKNMLCIWHIPMNIYANHKMNFQI</sequence>
<gene>
    <name evidence="1" type="ORF">PsorP6_016678</name>
</gene>